<feature type="signal peptide" evidence="1">
    <location>
        <begin position="1"/>
        <end position="19"/>
    </location>
</feature>
<dbReference type="InterPro" id="IPR036610">
    <property type="entry name" value="PEBP-like_sf"/>
</dbReference>
<dbReference type="InterPro" id="IPR005247">
    <property type="entry name" value="YbhB_YbcL/LppC-like"/>
</dbReference>
<evidence type="ECO:0008006" key="4">
    <source>
        <dbReference type="Google" id="ProtNLM"/>
    </source>
</evidence>
<dbReference type="Proteomes" id="UP000317010">
    <property type="component" value="Unassembled WGS sequence"/>
</dbReference>
<dbReference type="SUPFAM" id="SSF49777">
    <property type="entry name" value="PEBP-like"/>
    <property type="match status" value="1"/>
</dbReference>
<dbReference type="Pfam" id="PF01161">
    <property type="entry name" value="PBP"/>
    <property type="match status" value="1"/>
</dbReference>
<keyword evidence="1" id="KW-0732">Signal</keyword>
<name>A0A562U6R0_9SPHI</name>
<dbReference type="CDD" id="cd00865">
    <property type="entry name" value="PEBP_bact_arch"/>
    <property type="match status" value="1"/>
</dbReference>
<dbReference type="Gene3D" id="3.90.280.10">
    <property type="entry name" value="PEBP-like"/>
    <property type="match status" value="1"/>
</dbReference>
<dbReference type="AlphaFoldDB" id="A0A562U6R0"/>
<accession>A0A562U6R0</accession>
<comment type="caution">
    <text evidence="2">The sequence shown here is derived from an EMBL/GenBank/DDBJ whole genome shotgun (WGS) entry which is preliminary data.</text>
</comment>
<feature type="chain" id="PRO_5021877540" description="PBP family phospholipid-binding protein" evidence="1">
    <location>
        <begin position="20"/>
        <end position="180"/>
    </location>
</feature>
<proteinExistence type="predicted"/>
<gene>
    <name evidence="2" type="ORF">JN11_01633</name>
</gene>
<protein>
    <recommendedName>
        <fullName evidence="4">PBP family phospholipid-binding protein</fullName>
    </recommendedName>
</protein>
<dbReference type="RefSeq" id="WP_144911475.1">
    <property type="nucleotide sequence ID" value="NZ_VLLI01000004.1"/>
</dbReference>
<evidence type="ECO:0000313" key="2">
    <source>
        <dbReference type="EMBL" id="TWJ01482.1"/>
    </source>
</evidence>
<sequence>MKKLFVFLLGMMITHATFSQTFTLKSNSLGGQFTNEFTANTFGCTGSNSSPQLSWVNTPAGTQSFAVTMYDADAPTGSGFWHWVIVNIPAGVTELKEGAGDAKATIAPKESLQTINDAGFPGYLGPCPPQGDAAHKYTITVYALKTAVLGTSLSSTAALTGFMLNQQVLAKASIIAYCKR</sequence>
<dbReference type="PANTHER" id="PTHR30289">
    <property type="entry name" value="UNCHARACTERIZED PROTEIN YBCL-RELATED"/>
    <property type="match status" value="1"/>
</dbReference>
<dbReference type="PANTHER" id="PTHR30289:SF1">
    <property type="entry name" value="PEBP (PHOSPHATIDYLETHANOLAMINE-BINDING PROTEIN) FAMILY PROTEIN"/>
    <property type="match status" value="1"/>
</dbReference>
<dbReference type="EMBL" id="VLLI01000004">
    <property type="protein sequence ID" value="TWJ01482.1"/>
    <property type="molecule type" value="Genomic_DNA"/>
</dbReference>
<evidence type="ECO:0000313" key="3">
    <source>
        <dbReference type="Proteomes" id="UP000317010"/>
    </source>
</evidence>
<dbReference type="InterPro" id="IPR008914">
    <property type="entry name" value="PEBP"/>
</dbReference>
<organism evidence="2 3">
    <name type="scientific">Mucilaginibacter frigoritolerans</name>
    <dbReference type="NCBI Taxonomy" id="652788"/>
    <lineage>
        <taxon>Bacteria</taxon>
        <taxon>Pseudomonadati</taxon>
        <taxon>Bacteroidota</taxon>
        <taxon>Sphingobacteriia</taxon>
        <taxon>Sphingobacteriales</taxon>
        <taxon>Sphingobacteriaceae</taxon>
        <taxon>Mucilaginibacter</taxon>
    </lineage>
</organism>
<keyword evidence="3" id="KW-1185">Reference proteome</keyword>
<reference evidence="2 3" key="1">
    <citation type="submission" date="2019-07" db="EMBL/GenBank/DDBJ databases">
        <title>Genomic Encyclopedia of Archaeal and Bacterial Type Strains, Phase II (KMG-II): from individual species to whole genera.</title>
        <authorList>
            <person name="Goeker M."/>
        </authorList>
    </citation>
    <scope>NUCLEOTIDE SEQUENCE [LARGE SCALE GENOMIC DNA]</scope>
    <source>
        <strain evidence="2 3">ATCC BAA-1854</strain>
    </source>
</reference>
<dbReference type="OrthoDB" id="9797506at2"/>
<dbReference type="NCBIfam" id="TIGR00481">
    <property type="entry name" value="YbhB/YbcL family Raf kinase inhibitor-like protein"/>
    <property type="match status" value="1"/>
</dbReference>
<evidence type="ECO:0000256" key="1">
    <source>
        <dbReference type="SAM" id="SignalP"/>
    </source>
</evidence>